<dbReference type="Pfam" id="PF00082">
    <property type="entry name" value="Peptidase_S8"/>
    <property type="match status" value="1"/>
</dbReference>
<keyword evidence="2 5" id="KW-0645">Protease</keyword>
<dbReference type="PANTHER" id="PTHR43806">
    <property type="entry name" value="PEPTIDASE S8"/>
    <property type="match status" value="1"/>
</dbReference>
<dbReference type="InterPro" id="IPR036852">
    <property type="entry name" value="Peptidase_S8/S53_dom_sf"/>
</dbReference>
<dbReference type="PROSITE" id="PS00138">
    <property type="entry name" value="SUBTILASE_SER"/>
    <property type="match status" value="1"/>
</dbReference>
<organism evidence="8 9">
    <name type="scientific">Plantactinospora sonchi</name>
    <dbReference type="NCBI Taxonomy" id="1544735"/>
    <lineage>
        <taxon>Bacteria</taxon>
        <taxon>Bacillati</taxon>
        <taxon>Actinomycetota</taxon>
        <taxon>Actinomycetes</taxon>
        <taxon>Micromonosporales</taxon>
        <taxon>Micromonosporaceae</taxon>
        <taxon>Plantactinospora</taxon>
    </lineage>
</organism>
<dbReference type="PROSITE" id="PS51892">
    <property type="entry name" value="SUBTILASE"/>
    <property type="match status" value="1"/>
</dbReference>
<dbReference type="PRINTS" id="PR00723">
    <property type="entry name" value="SUBTILISIN"/>
</dbReference>
<dbReference type="InterPro" id="IPR022398">
    <property type="entry name" value="Peptidase_S8_His-AS"/>
</dbReference>
<dbReference type="SUPFAM" id="SSF52743">
    <property type="entry name" value="Subtilisin-like"/>
    <property type="match status" value="1"/>
</dbReference>
<dbReference type="EMBL" id="JAZGQK010000030">
    <property type="protein sequence ID" value="MEE6262666.1"/>
    <property type="molecule type" value="Genomic_DNA"/>
</dbReference>
<evidence type="ECO:0000256" key="5">
    <source>
        <dbReference type="PROSITE-ProRule" id="PRU01240"/>
    </source>
</evidence>
<keyword evidence="9" id="KW-1185">Reference proteome</keyword>
<dbReference type="GO" id="GO:0016787">
    <property type="term" value="F:hydrolase activity"/>
    <property type="evidence" value="ECO:0007669"/>
    <property type="project" value="UniProtKB-KW"/>
</dbReference>
<dbReference type="InterPro" id="IPR000209">
    <property type="entry name" value="Peptidase_S8/S53_dom"/>
</dbReference>
<evidence type="ECO:0000256" key="2">
    <source>
        <dbReference type="ARBA" id="ARBA00022670"/>
    </source>
</evidence>
<evidence type="ECO:0000259" key="7">
    <source>
        <dbReference type="Pfam" id="PF00082"/>
    </source>
</evidence>
<keyword evidence="3 5" id="KW-0378">Hydrolase</keyword>
<dbReference type="PANTHER" id="PTHR43806:SF11">
    <property type="entry name" value="CEREVISIN-RELATED"/>
    <property type="match status" value="1"/>
</dbReference>
<name>A0ABU7S1Q0_9ACTN</name>
<dbReference type="Gene3D" id="3.40.50.200">
    <property type="entry name" value="Peptidase S8/S53 domain"/>
    <property type="match status" value="1"/>
</dbReference>
<comment type="caution">
    <text evidence="8">The sequence shown here is derived from an EMBL/GenBank/DDBJ whole genome shotgun (WGS) entry which is preliminary data.</text>
</comment>
<dbReference type="CDD" id="cd07487">
    <property type="entry name" value="Peptidases_S8_1"/>
    <property type="match status" value="1"/>
</dbReference>
<dbReference type="PROSITE" id="PS00137">
    <property type="entry name" value="SUBTILASE_HIS"/>
    <property type="match status" value="1"/>
</dbReference>
<feature type="active site" description="Charge relay system" evidence="5">
    <location>
        <position position="257"/>
    </location>
</feature>
<dbReference type="InterPro" id="IPR023828">
    <property type="entry name" value="Peptidase_S8_Ser-AS"/>
</dbReference>
<reference evidence="8 9" key="1">
    <citation type="submission" date="2024-01" db="EMBL/GenBank/DDBJ databases">
        <title>Genome insights into Plantactinospora sonchi sp. nov.</title>
        <authorList>
            <person name="Wang L."/>
        </authorList>
    </citation>
    <scope>NUCLEOTIDE SEQUENCE [LARGE SCALE GENOMIC DNA]</scope>
    <source>
        <strain evidence="8 9">NEAU-QY2</strain>
    </source>
</reference>
<evidence type="ECO:0000256" key="6">
    <source>
        <dbReference type="SAM" id="MobiDB-lite"/>
    </source>
</evidence>
<feature type="region of interest" description="Disordered" evidence="6">
    <location>
        <begin position="144"/>
        <end position="165"/>
    </location>
</feature>
<proteinExistence type="inferred from homology"/>
<evidence type="ECO:0000313" key="9">
    <source>
        <dbReference type="Proteomes" id="UP001332243"/>
    </source>
</evidence>
<dbReference type="EC" id="3.4.-.-" evidence="8"/>
<keyword evidence="4 5" id="KW-0720">Serine protease</keyword>
<comment type="similarity">
    <text evidence="1 5">Belongs to the peptidase S8 family.</text>
</comment>
<feature type="active site" description="Charge relay system" evidence="5">
    <location>
        <position position="488"/>
    </location>
</feature>
<evidence type="ECO:0000313" key="8">
    <source>
        <dbReference type="EMBL" id="MEE6262666.1"/>
    </source>
</evidence>
<protein>
    <submittedName>
        <fullName evidence="8">S8 family peptidase</fullName>
        <ecNumber evidence="8">3.4.-.-</ecNumber>
    </submittedName>
</protein>
<evidence type="ECO:0000256" key="1">
    <source>
        <dbReference type="ARBA" id="ARBA00011073"/>
    </source>
</evidence>
<dbReference type="InterPro" id="IPR015500">
    <property type="entry name" value="Peptidase_S8_subtilisin-rel"/>
</dbReference>
<dbReference type="RefSeq" id="WP_331217596.1">
    <property type="nucleotide sequence ID" value="NZ_JAZGQK010000030.1"/>
</dbReference>
<accession>A0ABU7S1Q0</accession>
<dbReference type="InterPro" id="IPR050131">
    <property type="entry name" value="Peptidase_S8_subtilisin-like"/>
</dbReference>
<evidence type="ECO:0000256" key="3">
    <source>
        <dbReference type="ARBA" id="ARBA00022801"/>
    </source>
</evidence>
<dbReference type="Proteomes" id="UP001332243">
    <property type="component" value="Unassembled WGS sequence"/>
</dbReference>
<gene>
    <name evidence="8" type="ORF">V1633_29725</name>
</gene>
<sequence length="547" mass="57317">MNDDSTDPARPAGPLPAEFGSARRNAYGGDRPDPLSPVPTSPSLVTDSVIARPLQDRMAESGDEPIGVVVELRIRYPGGVSGAQARIRELITRVAGPQPPVWPIGSYLSSALTAAQIRALVAADIADAEETAREQALVEAEVADPGTGGQSVDGAAATPPLSVESGRAPRSAIHRIWPNFEVQPLIHRTVVTTKCQAVHRAFNAYGQNIVWAVLDSGVNADHAHFARHGNLDLAAPLAHRSFVGDSDADALADRAGHGTHVAGILAGEQAVADSEPPLTAATWYQPDADDTRCERLSLREISGMAPRCRLLSCKVLRDDGSGDMAAVLAALEYIQELNDNGRELLVHGVNLSVGYPFDPTWFATGLSPICREVDRLVQSGVVVVAAAGNTGYGYVIDAGGRRMRTAFDLTINDPGNAELAITVGATSCRPHASGVSYFSSKGPTGDGRAKPDLVAPGERVVSAGAGQLLERALAGVPGATYVENSGTSMAAPHVSGVAAAFMSVHQEFVGRPDRVKRALLESATCLGRDRAFQGHGLVDAMRALQSV</sequence>
<feature type="region of interest" description="Disordered" evidence="6">
    <location>
        <begin position="1"/>
        <end position="44"/>
    </location>
</feature>
<feature type="domain" description="Peptidase S8/S53" evidence="7">
    <location>
        <begin position="206"/>
        <end position="530"/>
    </location>
</feature>
<evidence type="ECO:0000256" key="4">
    <source>
        <dbReference type="ARBA" id="ARBA00022825"/>
    </source>
</evidence>
<feature type="active site" description="Charge relay system" evidence="5">
    <location>
        <position position="215"/>
    </location>
</feature>